<accession>A0A026WLR7</accession>
<name>A0A026WLR7_OOCBI</name>
<proteinExistence type="inferred from homology"/>
<protein>
    <submittedName>
        <fullName evidence="9">Calpain-7</fullName>
    </submittedName>
</protein>
<dbReference type="InterPro" id="IPR007330">
    <property type="entry name" value="MIT_dom"/>
</dbReference>
<dbReference type="PRINTS" id="PR00704">
    <property type="entry name" value="CALPAIN"/>
</dbReference>
<dbReference type="InterPro" id="IPR051297">
    <property type="entry name" value="PalB/RIM13"/>
</dbReference>
<dbReference type="PROSITE" id="PS50203">
    <property type="entry name" value="CALPAIN_CAT"/>
    <property type="match status" value="1"/>
</dbReference>
<evidence type="ECO:0000313" key="10">
    <source>
        <dbReference type="Proteomes" id="UP000053097"/>
    </source>
</evidence>
<keyword evidence="3 6" id="KW-0378">Hydrolase</keyword>
<comment type="similarity">
    <text evidence="1">Belongs to the peptidase C2 family.</text>
</comment>
<keyword evidence="2 6" id="KW-0645">Protease</keyword>
<evidence type="ECO:0000313" key="9">
    <source>
        <dbReference type="EMBL" id="EZA56044.1"/>
    </source>
</evidence>
<feature type="domain" description="Calpain catalytic" evidence="8">
    <location>
        <begin position="251"/>
        <end position="555"/>
    </location>
</feature>
<dbReference type="PANTHER" id="PTHR46143:SF1">
    <property type="entry name" value="CALPAIN-7"/>
    <property type="match status" value="1"/>
</dbReference>
<keyword evidence="4 6" id="KW-0788">Thiol protease</keyword>
<evidence type="ECO:0000256" key="1">
    <source>
        <dbReference type="ARBA" id="ARBA00007623"/>
    </source>
</evidence>
<dbReference type="SUPFAM" id="SSF49758">
    <property type="entry name" value="Calpain large subunit, middle domain (domain III)"/>
    <property type="match status" value="2"/>
</dbReference>
<dbReference type="SMART" id="SM00745">
    <property type="entry name" value="MIT"/>
    <property type="match status" value="2"/>
</dbReference>
<evidence type="ECO:0000256" key="4">
    <source>
        <dbReference type="ARBA" id="ARBA00022807"/>
    </source>
</evidence>
<feature type="compositionally biased region" description="Polar residues" evidence="7">
    <location>
        <begin position="184"/>
        <end position="200"/>
    </location>
</feature>
<evidence type="ECO:0000259" key="8">
    <source>
        <dbReference type="PROSITE" id="PS50203"/>
    </source>
</evidence>
<organism evidence="9 10">
    <name type="scientific">Ooceraea biroi</name>
    <name type="common">Clonal raider ant</name>
    <name type="synonym">Cerapachys biroi</name>
    <dbReference type="NCBI Taxonomy" id="2015173"/>
    <lineage>
        <taxon>Eukaryota</taxon>
        <taxon>Metazoa</taxon>
        <taxon>Ecdysozoa</taxon>
        <taxon>Arthropoda</taxon>
        <taxon>Hexapoda</taxon>
        <taxon>Insecta</taxon>
        <taxon>Pterygota</taxon>
        <taxon>Neoptera</taxon>
        <taxon>Endopterygota</taxon>
        <taxon>Hymenoptera</taxon>
        <taxon>Apocrita</taxon>
        <taxon>Aculeata</taxon>
        <taxon>Formicoidea</taxon>
        <taxon>Formicidae</taxon>
        <taxon>Dorylinae</taxon>
        <taxon>Ooceraea</taxon>
    </lineage>
</organism>
<dbReference type="InterPro" id="IPR036213">
    <property type="entry name" value="Calpain_III_sf"/>
</dbReference>
<dbReference type="AlphaFoldDB" id="A0A026WLR7"/>
<dbReference type="Gene3D" id="2.60.120.380">
    <property type="match status" value="2"/>
</dbReference>
<evidence type="ECO:0000256" key="3">
    <source>
        <dbReference type="ARBA" id="ARBA00022801"/>
    </source>
</evidence>
<dbReference type="PANTHER" id="PTHR46143">
    <property type="entry name" value="CALPAIN-7"/>
    <property type="match status" value="1"/>
</dbReference>
<dbReference type="Gene3D" id="1.20.58.80">
    <property type="entry name" value="Phosphotransferase system, lactose/cellobiose-type IIA subunit"/>
    <property type="match status" value="2"/>
</dbReference>
<dbReference type="STRING" id="2015173.A0A026WLR7"/>
<dbReference type="SMART" id="SM00230">
    <property type="entry name" value="CysPc"/>
    <property type="match status" value="1"/>
</dbReference>
<dbReference type="Pfam" id="PF01067">
    <property type="entry name" value="Calpain_III"/>
    <property type="match status" value="1"/>
</dbReference>
<dbReference type="InterPro" id="IPR038765">
    <property type="entry name" value="Papain-like_cys_pep_sf"/>
</dbReference>
<dbReference type="SMART" id="SM00720">
    <property type="entry name" value="calpain_III"/>
    <property type="match status" value="1"/>
</dbReference>
<keyword evidence="10" id="KW-1185">Reference proteome</keyword>
<dbReference type="SUPFAM" id="SSF54001">
    <property type="entry name" value="Cysteine proteinases"/>
    <property type="match status" value="1"/>
</dbReference>
<dbReference type="EMBL" id="KK107178">
    <property type="protein sequence ID" value="EZA56044.1"/>
    <property type="molecule type" value="Genomic_DNA"/>
</dbReference>
<dbReference type="OrthoDB" id="167576at2759"/>
<reference evidence="9 10" key="1">
    <citation type="journal article" date="2014" name="Curr. Biol.">
        <title>The genome of the clonal raider ant Cerapachys biroi.</title>
        <authorList>
            <person name="Oxley P.R."/>
            <person name="Ji L."/>
            <person name="Fetter-Pruneda I."/>
            <person name="McKenzie S.K."/>
            <person name="Li C."/>
            <person name="Hu H."/>
            <person name="Zhang G."/>
            <person name="Kronauer D.J."/>
        </authorList>
    </citation>
    <scope>NUCLEOTIDE SEQUENCE [LARGE SCALE GENOMIC DNA]</scope>
</reference>
<feature type="active site" evidence="5 6">
    <location>
        <position position="493"/>
    </location>
</feature>
<evidence type="ECO:0000256" key="5">
    <source>
        <dbReference type="PIRSR" id="PIRSR622684-1"/>
    </source>
</evidence>
<feature type="active site" evidence="5 6">
    <location>
        <position position="305"/>
    </location>
</feature>
<dbReference type="Pfam" id="PF00648">
    <property type="entry name" value="Peptidase_C2"/>
    <property type="match status" value="1"/>
</dbReference>
<dbReference type="Gene3D" id="3.90.70.10">
    <property type="entry name" value="Cysteine proteinases"/>
    <property type="match status" value="1"/>
</dbReference>
<sequence length="828" mass="94806">MPETLDEALLAARRAVQFDGNGQYKQALYYYDIAIKLLVRLQLDDTYEQKLADYRERILAIQRLVHEEEQNNQKTEPSHQSELQRCKFLMNQALDADEAGLKDIAVKLYTDAAELGLSAKTNDTDVKAKLTNLVRVAVERAESLKGIKTTEDESIMKSLARLPSVPETSLPDTEQSVEEEQPVNAPSTTPARNTRSSLHRGSSGHLKITGGSTNYTEEEKRVLLRSSHINEHEFVPFMNIDLTEKFQYAIPFTDKDGLLELAPKQKPDFAGWRRPEELYSDSKMVIGHHVDYYSIKQKVIVVSDCSFVASLAVSAQYEKKFGRRLITSIIYPKNKQKEPVYNPFGKYMVKLHINGIPRKVIIDDLLPVSRYNQLLCSYSSNRGELWISLLEKAYMKVMGGYDFPGSNSNIDLHALTGWIPERWAIRPNEADFNKDVLFDTLLLRLHKGDVLVTVATGELSNLDADRTGLVPSHAYAVLDVRKINGERLLQVKNPWSHLRWRGNYSELDAKHWTQDLKEALNYDPESASEFDNGIFWIDYESICRFFDVFYLNWNPGLFNYTYCIHQMWKAGVGPAKDAYNIGDNPQFALEIQSKGSGAVWILLTRHITDIADFRQNQEYITVLIYRNDGKRVYYPHDPPPYIDGVRINSPHYLCKIKLGEQSDTKYTLVISQYEKTNTIYYTLRAYGTCPFILRKIPQLYKYEEEVYFYLFTVTAGGCGNHPTYVNNPRYQMILESANTNNYLLIILKGPKQYQIGFDITTVVLNDTNAPTAFKTKNSGPFRSGFVYLELENVPAGTYHIIPSTYTPNQEGPFFLICKSSFNLQIQLL</sequence>
<dbReference type="GO" id="GO:0006508">
    <property type="term" value="P:proteolysis"/>
    <property type="evidence" value="ECO:0007669"/>
    <property type="project" value="UniProtKB-KW"/>
</dbReference>
<dbReference type="OMA" id="GDYRRGC"/>
<dbReference type="SUPFAM" id="SSF116846">
    <property type="entry name" value="MIT domain"/>
    <property type="match status" value="2"/>
</dbReference>
<dbReference type="CDD" id="cd00044">
    <property type="entry name" value="CysPc"/>
    <property type="match status" value="1"/>
</dbReference>
<dbReference type="InterPro" id="IPR001300">
    <property type="entry name" value="Peptidase_C2_calpain_cat"/>
</dbReference>
<dbReference type="InterPro" id="IPR022682">
    <property type="entry name" value="Calpain_domain_III"/>
</dbReference>
<dbReference type="InterPro" id="IPR036181">
    <property type="entry name" value="MIT_dom_sf"/>
</dbReference>
<dbReference type="GO" id="GO:0004198">
    <property type="term" value="F:calcium-dependent cysteine-type endopeptidase activity"/>
    <property type="evidence" value="ECO:0007669"/>
    <property type="project" value="InterPro"/>
</dbReference>
<dbReference type="MEROPS" id="C02.029"/>
<dbReference type="Proteomes" id="UP000053097">
    <property type="component" value="Unassembled WGS sequence"/>
</dbReference>
<feature type="active site" evidence="5 6">
    <location>
        <position position="473"/>
    </location>
</feature>
<gene>
    <name evidence="9" type="ORF">X777_03869</name>
</gene>
<evidence type="ECO:0000256" key="6">
    <source>
        <dbReference type="PROSITE-ProRule" id="PRU00239"/>
    </source>
</evidence>
<feature type="region of interest" description="Disordered" evidence="7">
    <location>
        <begin position="160"/>
        <end position="214"/>
    </location>
</feature>
<evidence type="ECO:0000256" key="7">
    <source>
        <dbReference type="SAM" id="MobiDB-lite"/>
    </source>
</evidence>
<dbReference type="InterPro" id="IPR022684">
    <property type="entry name" value="Calpain_cysteine_protease"/>
</dbReference>
<dbReference type="InterPro" id="IPR022683">
    <property type="entry name" value="Calpain_III"/>
</dbReference>
<evidence type="ECO:0000256" key="2">
    <source>
        <dbReference type="ARBA" id="ARBA00022670"/>
    </source>
</evidence>